<proteinExistence type="predicted"/>
<evidence type="ECO:0000313" key="9">
    <source>
        <dbReference type="Proteomes" id="UP000223596"/>
    </source>
</evidence>
<dbReference type="CDD" id="cd16380">
    <property type="entry name" value="YitT_C"/>
    <property type="match status" value="1"/>
</dbReference>
<feature type="transmembrane region" description="Helical" evidence="6">
    <location>
        <begin position="179"/>
        <end position="202"/>
    </location>
</feature>
<dbReference type="PANTHER" id="PTHR33545">
    <property type="entry name" value="UPF0750 MEMBRANE PROTEIN YITT-RELATED"/>
    <property type="match status" value="1"/>
</dbReference>
<feature type="transmembrane region" description="Helical" evidence="6">
    <location>
        <begin position="57"/>
        <end position="75"/>
    </location>
</feature>
<dbReference type="Pfam" id="PF02588">
    <property type="entry name" value="YitT_membrane"/>
    <property type="match status" value="1"/>
</dbReference>
<keyword evidence="4 6" id="KW-1133">Transmembrane helix</keyword>
<sequence length="301" mass="33067">MKGVKVRITELKDYLLITVGSFITAISINVFMVPYKIAPGGISGVATVIYYLSDEKVPVGTAMLILNIPLFLMGIKLIGKKFIIKTLYGTALLSVLIDAMQPFTDYFVENYLASTESHRYTPDILLYSIFGGLLMGMGLGLVFRSGATTGGTDLAARIVNHVVPAFTIGQTLLFIDTSIIVFAAFVFKSVQLALYAMVTLYISSKVIDAILEGVNFAKALLIISDYPEEIASTILRDLDRGVTALKGKGMFTGSDKEVLFCVVQRRQIPMVKKIVRQIDKKAFIVLTDIREVLGEGFKTYE</sequence>
<reference evidence="8 9" key="1">
    <citation type="submission" date="2017-09" db="EMBL/GenBank/DDBJ databases">
        <title>Evaluation of Pacific Biosciences Sequencing Technology to Finishing C. thermocellum Genome Sequences.</title>
        <authorList>
            <person name="Brown S."/>
        </authorList>
    </citation>
    <scope>NUCLEOTIDE SEQUENCE [LARGE SCALE GENOMIC DNA]</scope>
    <source>
        <strain evidence="8 9">AD2</strain>
    </source>
</reference>
<feature type="transmembrane region" description="Helical" evidence="6">
    <location>
        <begin position="14"/>
        <end position="37"/>
    </location>
</feature>
<dbReference type="PANTHER" id="PTHR33545:SF5">
    <property type="entry name" value="UPF0750 MEMBRANE PROTEIN YITT"/>
    <property type="match status" value="1"/>
</dbReference>
<organism evidence="8 9">
    <name type="scientific">Acetivibrio thermocellus AD2</name>
    <dbReference type="NCBI Taxonomy" id="1138384"/>
    <lineage>
        <taxon>Bacteria</taxon>
        <taxon>Bacillati</taxon>
        <taxon>Bacillota</taxon>
        <taxon>Clostridia</taxon>
        <taxon>Eubacteriales</taxon>
        <taxon>Oscillospiraceae</taxon>
        <taxon>Acetivibrio</taxon>
    </lineage>
</organism>
<evidence type="ECO:0000256" key="4">
    <source>
        <dbReference type="ARBA" id="ARBA00022989"/>
    </source>
</evidence>
<feature type="transmembrane region" description="Helical" evidence="6">
    <location>
        <begin position="154"/>
        <end position="173"/>
    </location>
</feature>
<keyword evidence="2" id="KW-1003">Cell membrane</keyword>
<dbReference type="GeneID" id="35803282"/>
<dbReference type="EMBL" id="PDBW01000001">
    <property type="protein sequence ID" value="PFH01571.1"/>
    <property type="molecule type" value="Genomic_DNA"/>
</dbReference>
<accession>A0AB36TDF7</accession>
<keyword evidence="5 6" id="KW-0472">Membrane</keyword>
<feature type="transmembrane region" description="Helical" evidence="6">
    <location>
        <begin position="124"/>
        <end position="142"/>
    </location>
</feature>
<evidence type="ECO:0000256" key="3">
    <source>
        <dbReference type="ARBA" id="ARBA00022692"/>
    </source>
</evidence>
<dbReference type="PIRSF" id="PIRSF006483">
    <property type="entry name" value="Membrane_protein_YitT"/>
    <property type="match status" value="1"/>
</dbReference>
<feature type="domain" description="DUF2179" evidence="7">
    <location>
        <begin position="240"/>
        <end position="294"/>
    </location>
</feature>
<evidence type="ECO:0000256" key="5">
    <source>
        <dbReference type="ARBA" id="ARBA00023136"/>
    </source>
</evidence>
<dbReference type="InterPro" id="IPR015867">
    <property type="entry name" value="N-reg_PII/ATP_PRibTrfase_C"/>
</dbReference>
<evidence type="ECO:0000259" key="7">
    <source>
        <dbReference type="Pfam" id="PF10035"/>
    </source>
</evidence>
<evidence type="ECO:0000256" key="2">
    <source>
        <dbReference type="ARBA" id="ARBA00022475"/>
    </source>
</evidence>
<gene>
    <name evidence="8" type="ORF">M972_11309</name>
</gene>
<dbReference type="Gene3D" id="3.30.70.120">
    <property type="match status" value="1"/>
</dbReference>
<keyword evidence="3 6" id="KW-0812">Transmembrane</keyword>
<comment type="caution">
    <text evidence="8">The sequence shown here is derived from an EMBL/GenBank/DDBJ whole genome shotgun (WGS) entry which is preliminary data.</text>
</comment>
<evidence type="ECO:0000256" key="6">
    <source>
        <dbReference type="SAM" id="Phobius"/>
    </source>
</evidence>
<dbReference type="Pfam" id="PF10035">
    <property type="entry name" value="DUF2179"/>
    <property type="match status" value="1"/>
</dbReference>
<name>A0AB36TDF7_ACETH</name>
<dbReference type="Proteomes" id="UP000223596">
    <property type="component" value="Unassembled WGS sequence"/>
</dbReference>
<dbReference type="InterPro" id="IPR003740">
    <property type="entry name" value="YitT"/>
</dbReference>
<dbReference type="RefSeq" id="WP_003512772.1">
    <property type="nucleotide sequence ID" value="NZ_CP013828.1"/>
</dbReference>
<evidence type="ECO:0000256" key="1">
    <source>
        <dbReference type="ARBA" id="ARBA00004651"/>
    </source>
</evidence>
<dbReference type="InterPro" id="IPR019264">
    <property type="entry name" value="DUF2179"/>
</dbReference>
<feature type="transmembrane region" description="Helical" evidence="6">
    <location>
        <begin position="87"/>
        <end position="104"/>
    </location>
</feature>
<comment type="subcellular location">
    <subcellularLocation>
        <location evidence="1">Cell membrane</location>
        <topology evidence="1">Multi-pass membrane protein</topology>
    </subcellularLocation>
</comment>
<dbReference type="InterPro" id="IPR051461">
    <property type="entry name" value="UPF0750_membrane"/>
</dbReference>
<dbReference type="AlphaFoldDB" id="A0AB36TDF7"/>
<evidence type="ECO:0000313" key="8">
    <source>
        <dbReference type="EMBL" id="PFH01571.1"/>
    </source>
</evidence>
<protein>
    <submittedName>
        <fullName evidence="8">Uncharacterized membrane-anchored protein YitT (DUF2179 family)</fullName>
    </submittedName>
</protein>
<dbReference type="GO" id="GO:0005886">
    <property type="term" value="C:plasma membrane"/>
    <property type="evidence" value="ECO:0007669"/>
    <property type="project" value="UniProtKB-SubCell"/>
</dbReference>